<sequence length="63" mass="7122">MQRHAKSGLLNRGRGNRQRTEGRGTESLHGKSTRTEGTGRGKPPLCREEEEFWTLRNGGCRAR</sequence>
<comment type="caution">
    <text evidence="2">The sequence shown here is derived from an EMBL/GenBank/DDBJ whole genome shotgun (WGS) entry which is preliminary data.</text>
</comment>
<organism evidence="2 3">
    <name type="scientific">Adiantum capillus-veneris</name>
    <name type="common">Maidenhair fern</name>
    <dbReference type="NCBI Taxonomy" id="13818"/>
    <lineage>
        <taxon>Eukaryota</taxon>
        <taxon>Viridiplantae</taxon>
        <taxon>Streptophyta</taxon>
        <taxon>Embryophyta</taxon>
        <taxon>Tracheophyta</taxon>
        <taxon>Polypodiopsida</taxon>
        <taxon>Polypodiidae</taxon>
        <taxon>Polypodiales</taxon>
        <taxon>Pteridineae</taxon>
        <taxon>Pteridaceae</taxon>
        <taxon>Vittarioideae</taxon>
        <taxon>Adiantum</taxon>
    </lineage>
</organism>
<dbReference type="Proteomes" id="UP000886520">
    <property type="component" value="Chromosome 2"/>
</dbReference>
<dbReference type="AlphaFoldDB" id="A0A9D4ZQE1"/>
<feature type="compositionally biased region" description="Basic and acidic residues" evidence="1">
    <location>
        <begin position="18"/>
        <end position="39"/>
    </location>
</feature>
<evidence type="ECO:0000256" key="1">
    <source>
        <dbReference type="SAM" id="MobiDB-lite"/>
    </source>
</evidence>
<proteinExistence type="predicted"/>
<gene>
    <name evidence="2" type="ORF">GOP47_0001725</name>
</gene>
<evidence type="ECO:0000313" key="2">
    <source>
        <dbReference type="EMBL" id="KAI5081982.1"/>
    </source>
</evidence>
<name>A0A9D4ZQE1_ADICA</name>
<keyword evidence="3" id="KW-1185">Reference proteome</keyword>
<feature type="region of interest" description="Disordered" evidence="1">
    <location>
        <begin position="1"/>
        <end position="50"/>
    </location>
</feature>
<accession>A0A9D4ZQE1</accession>
<protein>
    <submittedName>
        <fullName evidence="2">Uncharacterized protein</fullName>
    </submittedName>
</protein>
<dbReference type="EMBL" id="JABFUD020000003">
    <property type="protein sequence ID" value="KAI5081982.1"/>
    <property type="molecule type" value="Genomic_DNA"/>
</dbReference>
<evidence type="ECO:0000313" key="3">
    <source>
        <dbReference type="Proteomes" id="UP000886520"/>
    </source>
</evidence>
<reference evidence="2" key="1">
    <citation type="submission" date="2021-01" db="EMBL/GenBank/DDBJ databases">
        <title>Adiantum capillus-veneris genome.</title>
        <authorList>
            <person name="Fang Y."/>
            <person name="Liao Q."/>
        </authorList>
    </citation>
    <scope>NUCLEOTIDE SEQUENCE</scope>
    <source>
        <strain evidence="2">H3</strain>
        <tissue evidence="2">Leaf</tissue>
    </source>
</reference>